<evidence type="ECO:0000256" key="6">
    <source>
        <dbReference type="SAM" id="MobiDB-lite"/>
    </source>
</evidence>
<organism evidence="10 11">
    <name type="scientific">Cryptococcus amylolentus CBS 6273</name>
    <dbReference type="NCBI Taxonomy" id="1296118"/>
    <lineage>
        <taxon>Eukaryota</taxon>
        <taxon>Fungi</taxon>
        <taxon>Dikarya</taxon>
        <taxon>Basidiomycota</taxon>
        <taxon>Agaricomycotina</taxon>
        <taxon>Tremellomycetes</taxon>
        <taxon>Tremellales</taxon>
        <taxon>Cryptococcaceae</taxon>
        <taxon>Cryptococcus</taxon>
    </lineage>
</organism>
<comment type="subcellular location">
    <subcellularLocation>
        <location evidence="1">Cytoplasm</location>
    </subcellularLocation>
</comment>
<protein>
    <recommendedName>
        <fullName evidence="5">Hsp90 chaperone protein kinase-targeting subunit</fullName>
    </recommendedName>
</protein>
<evidence type="ECO:0000256" key="5">
    <source>
        <dbReference type="ARBA" id="ARBA00031396"/>
    </source>
</evidence>
<dbReference type="AlphaFoldDB" id="A0A1E3JSG4"/>
<dbReference type="Pfam" id="PF08564">
    <property type="entry name" value="CDC37_C"/>
    <property type="match status" value="1"/>
</dbReference>
<name>A0A1E3JSG4_9TREE</name>
<dbReference type="GO" id="GO:0031072">
    <property type="term" value="F:heat shock protein binding"/>
    <property type="evidence" value="ECO:0007669"/>
    <property type="project" value="TreeGrafter"/>
</dbReference>
<dbReference type="GO" id="GO:0050821">
    <property type="term" value="P:protein stabilization"/>
    <property type="evidence" value="ECO:0007669"/>
    <property type="project" value="TreeGrafter"/>
</dbReference>
<evidence type="ECO:0000313" key="11">
    <source>
        <dbReference type="Proteomes" id="UP000095149"/>
    </source>
</evidence>
<feature type="domain" description="Cdc37 N-terminal" evidence="9">
    <location>
        <begin position="2"/>
        <end position="180"/>
    </location>
</feature>
<dbReference type="Pfam" id="PF08565">
    <property type="entry name" value="CDC37_M"/>
    <property type="match status" value="1"/>
</dbReference>
<dbReference type="FunFam" id="1.20.58.610:FF:000002">
    <property type="entry name" value="Hsp90 co-chaperone Cdc37, putative"/>
    <property type="match status" value="1"/>
</dbReference>
<dbReference type="GO" id="GO:0051087">
    <property type="term" value="F:protein-folding chaperone binding"/>
    <property type="evidence" value="ECO:0007669"/>
    <property type="project" value="TreeGrafter"/>
</dbReference>
<evidence type="ECO:0000259" key="7">
    <source>
        <dbReference type="SMART" id="SM01069"/>
    </source>
</evidence>
<evidence type="ECO:0000259" key="8">
    <source>
        <dbReference type="SMART" id="SM01070"/>
    </source>
</evidence>
<comment type="caution">
    <text evidence="10">The sequence shown here is derived from an EMBL/GenBank/DDBJ whole genome shotgun (WGS) entry which is preliminary data.</text>
</comment>
<dbReference type="GO" id="GO:0005737">
    <property type="term" value="C:cytoplasm"/>
    <property type="evidence" value="ECO:0007669"/>
    <property type="project" value="UniProtKB-SubCell"/>
</dbReference>
<evidence type="ECO:0000256" key="3">
    <source>
        <dbReference type="ARBA" id="ARBA00022490"/>
    </source>
</evidence>
<keyword evidence="3" id="KW-0963">Cytoplasm</keyword>
<proteinExistence type="inferred from homology"/>
<dbReference type="Gene3D" id="1.20.58.610">
    <property type="entry name" value="Cdc37, Hsp90 binding domain"/>
    <property type="match status" value="1"/>
</dbReference>
<evidence type="ECO:0000259" key="9">
    <source>
        <dbReference type="SMART" id="SM01071"/>
    </source>
</evidence>
<dbReference type="Pfam" id="PF03234">
    <property type="entry name" value="CDC37_N"/>
    <property type="match status" value="1"/>
</dbReference>
<dbReference type="InterPro" id="IPR013873">
    <property type="entry name" value="Cdc37_C"/>
</dbReference>
<evidence type="ECO:0000256" key="1">
    <source>
        <dbReference type="ARBA" id="ARBA00004496"/>
    </source>
</evidence>
<dbReference type="SMART" id="SM01069">
    <property type="entry name" value="CDC37_C"/>
    <property type="match status" value="1"/>
</dbReference>
<evidence type="ECO:0000256" key="2">
    <source>
        <dbReference type="ARBA" id="ARBA00006222"/>
    </source>
</evidence>
<keyword evidence="4" id="KW-0143">Chaperone</keyword>
<dbReference type="GO" id="GO:0006457">
    <property type="term" value="P:protein folding"/>
    <property type="evidence" value="ECO:0007669"/>
    <property type="project" value="TreeGrafter"/>
</dbReference>
<feature type="domain" description="Cdc37 Hsp90 binding" evidence="8">
    <location>
        <begin position="183"/>
        <end position="365"/>
    </location>
</feature>
<dbReference type="PANTHER" id="PTHR12800:SF4">
    <property type="entry name" value="HSP90 CO-CHAPERONE CDC37"/>
    <property type="match status" value="1"/>
</dbReference>
<dbReference type="InterPro" id="IPR013855">
    <property type="entry name" value="Cdc37_N_dom"/>
</dbReference>
<reference evidence="10 11" key="1">
    <citation type="submission" date="2016-06" db="EMBL/GenBank/DDBJ databases">
        <title>Evolution of pathogenesis and genome organization in the Tremellales.</title>
        <authorList>
            <person name="Cuomo C."/>
            <person name="Litvintseva A."/>
            <person name="Heitman J."/>
            <person name="Chen Y."/>
            <person name="Sun S."/>
            <person name="Springer D."/>
            <person name="Dromer F."/>
            <person name="Young S."/>
            <person name="Zeng Q."/>
            <person name="Chapman S."/>
            <person name="Gujja S."/>
            <person name="Saif S."/>
            <person name="Birren B."/>
        </authorList>
    </citation>
    <scope>NUCLEOTIDE SEQUENCE [LARGE SCALE GENOMIC DNA]</scope>
    <source>
        <strain evidence="10 11">CBS 6273</strain>
    </source>
</reference>
<dbReference type="EMBL" id="MEKH01000009">
    <property type="protein sequence ID" value="ODO03047.1"/>
    <property type="molecule type" value="Genomic_DNA"/>
</dbReference>
<feature type="domain" description="Cdc37 C-terminal" evidence="7">
    <location>
        <begin position="379"/>
        <end position="473"/>
    </location>
</feature>
<evidence type="ECO:0000313" key="10">
    <source>
        <dbReference type="EMBL" id="ODO03047.1"/>
    </source>
</evidence>
<gene>
    <name evidence="10" type="ORF">I350_05892</name>
</gene>
<comment type="similarity">
    <text evidence="2">Belongs to the CDC37 family.</text>
</comment>
<dbReference type="SMART" id="SM01070">
    <property type="entry name" value="CDC37_M"/>
    <property type="match status" value="1"/>
</dbReference>
<sequence length="473" mass="53684">MPLNYSKWDMLELSDDSDIEEHPNVDKKSMIRWKQRDIHEKREQRKLQIAKFNSELSLNGVLRPRIEAIITGLSANGFDHYRAVQRRIKEAPSDEKPQTGAPNQPTYDMMLGQLLEDWATGEIPQGKKEALKEVLEERLKWNVDELVRRDAEVKKEIEKEEAEMRKKITSDDIHEGWDKSTVNPAKQGVWDEKPKPKRAPAQKKEQTIEVLNPKASSSALTPPAPLAEDSDDDEEFGPLSESGRAFANIPIGAFEKSYNFIQNDSSVLAASTHDSLLAEAFDAERRGDNQLAMRCVHQSLLISYCRQLGKDGVGLFFQKMITRNPQSIKMFQEDFTRTYGRIHLRTKEILAEEAKNPSAPAERETIQLVATDPSMDITFNIPDGPPPAELHIEGEGAEDLDLDDVRAWLQRKWEIFEGFPEDFRKALQTENLEKVNKVLGDMSLNEAEGIVGLLQEGGMLSFSEKGVRDMTTQ</sequence>
<dbReference type="InterPro" id="IPR013874">
    <property type="entry name" value="Cdc37_Hsp90-bd"/>
</dbReference>
<dbReference type="SUPFAM" id="SSF101391">
    <property type="entry name" value="Hsp90 co-chaperone CDC37"/>
    <property type="match status" value="1"/>
</dbReference>
<dbReference type="GO" id="GO:0019901">
    <property type="term" value="F:protein kinase binding"/>
    <property type="evidence" value="ECO:0007669"/>
    <property type="project" value="InterPro"/>
</dbReference>
<feature type="region of interest" description="Disordered" evidence="6">
    <location>
        <begin position="175"/>
        <end position="239"/>
    </location>
</feature>
<evidence type="ECO:0000256" key="4">
    <source>
        <dbReference type="ARBA" id="ARBA00023186"/>
    </source>
</evidence>
<dbReference type="InterPro" id="IPR038189">
    <property type="entry name" value="Cdc37_Hsp90-bd_sf"/>
</dbReference>
<dbReference type="PANTHER" id="PTHR12800">
    <property type="entry name" value="CDC37-RELATED"/>
    <property type="match status" value="1"/>
</dbReference>
<dbReference type="InterPro" id="IPR004918">
    <property type="entry name" value="Cdc37"/>
</dbReference>
<dbReference type="SMART" id="SM01071">
    <property type="entry name" value="CDC37_N"/>
    <property type="match status" value="1"/>
</dbReference>
<accession>A0A1E3JSG4</accession>
<dbReference type="OrthoDB" id="440202at2759"/>
<dbReference type="GO" id="GO:0051082">
    <property type="term" value="F:unfolded protein binding"/>
    <property type="evidence" value="ECO:0007669"/>
    <property type="project" value="TreeGrafter"/>
</dbReference>
<dbReference type="Proteomes" id="UP000095149">
    <property type="component" value="Unassembled WGS sequence"/>
</dbReference>